<dbReference type="AlphaFoldDB" id="A0A089QIH9"/>
<keyword evidence="5" id="KW-0249">Electron transport</keyword>
<dbReference type="SUPFAM" id="SSF46548">
    <property type="entry name" value="alpha-helical ferredoxin"/>
    <property type="match status" value="1"/>
</dbReference>
<dbReference type="Pfam" id="PF13183">
    <property type="entry name" value="Fer4_8"/>
    <property type="match status" value="1"/>
</dbReference>
<gene>
    <name evidence="11" type="ORF">A8C52_09380</name>
    <name evidence="10" type="ORF">B7R82_03525</name>
    <name evidence="9" type="ORF">LSJ_1108c</name>
</gene>
<sequence>MGISTSDKPYLERIEDAKSDHFMQAAVAKAQDAQFIKRTKARREMGNWNEWRDLAEQIRQHVLKYLPDYLEEFSQNVEKQGGHVFFAQTEEEARNFIKELVIEKKAKNVVKSKSMVTTEIDLDKTLLDIDGVNLLESDLAEFILQEDNWDEPTHIVFPTLHKNRDQVQEEFKKLGYTGDNDPQHEARFVRGYLRDYFMKADFGITGCNFAVADKGIINLDTNEGNADLTMALPKTQVVVMGMERIVPSMKEAEVLDNMLARSAVGQKLTTYCTFSGKKVEGEVDGPEDFWVVVLDNGRSDALGTEFEPILQCIRCGACMNVCPVYRHIGGKGYGSIYPGPLGKVLSPILGGYEEFEDLPYACSLCAACTETCPVKIPLHNLIRKHRIVEMDKKHMDHSMTNLIMKVIGMGTGSPFLFQSALKMEHAGLGMFGKAKNDQDVDGIIYENGKIKKLPKFAPKLVKGWSDIRDIPVPPKSKDNFRNWYKNHQPVESVVSIRQKGEKGDE</sequence>
<evidence type="ECO:0000313" key="14">
    <source>
        <dbReference type="Proteomes" id="UP000218139"/>
    </source>
</evidence>
<dbReference type="NCBIfam" id="TIGR00273">
    <property type="entry name" value="LutB/LldF family L-lactate oxidation iron-sulfur protein"/>
    <property type="match status" value="1"/>
</dbReference>
<dbReference type="EMBL" id="LXZO01000105">
    <property type="protein sequence ID" value="PAY45442.1"/>
    <property type="molecule type" value="Genomic_DNA"/>
</dbReference>
<dbReference type="InterPro" id="IPR017900">
    <property type="entry name" value="4Fe4S_Fe_S_CS"/>
</dbReference>
<accession>A0A089QIH9</accession>
<evidence type="ECO:0000256" key="3">
    <source>
        <dbReference type="ARBA" id="ARBA00022723"/>
    </source>
</evidence>
<dbReference type="SUPFAM" id="SSF100950">
    <property type="entry name" value="NagB/RpiA/CoA transferase-like"/>
    <property type="match status" value="1"/>
</dbReference>
<evidence type="ECO:0000313" key="12">
    <source>
        <dbReference type="Proteomes" id="UP000029488"/>
    </source>
</evidence>
<evidence type="ECO:0000259" key="8">
    <source>
        <dbReference type="PROSITE" id="PS51379"/>
    </source>
</evidence>
<dbReference type="PROSITE" id="PS51379">
    <property type="entry name" value="4FE4S_FER_2"/>
    <property type="match status" value="1"/>
</dbReference>
<evidence type="ECO:0000256" key="4">
    <source>
        <dbReference type="ARBA" id="ARBA00022737"/>
    </source>
</evidence>
<evidence type="ECO:0000256" key="7">
    <source>
        <dbReference type="ARBA" id="ARBA00023014"/>
    </source>
</evidence>
<dbReference type="InterPro" id="IPR037171">
    <property type="entry name" value="NagB/RpiA_transferase-like"/>
</dbReference>
<dbReference type="PANTHER" id="PTHR47153:SF2">
    <property type="entry name" value="LACTATE UTILIZATION PROTEIN B"/>
    <property type="match status" value="1"/>
</dbReference>
<reference evidence="9 12" key="1">
    <citation type="journal article" date="2014" name="BMC Genomics">
        <title>Unusual genome complexity in Lactobacillus salivarius JCM1046.</title>
        <authorList>
            <person name="Raftis E.J."/>
            <person name="Forde B.M."/>
            <person name="Claesson M.J."/>
            <person name="O'Toole P.W."/>
        </authorList>
    </citation>
    <scope>NUCLEOTIDE SEQUENCE [LARGE SCALE GENOMIC DNA]</scope>
    <source>
        <strain evidence="9 12">JCM1046</strain>
    </source>
</reference>
<feature type="domain" description="4Fe-4S ferredoxin-type" evidence="8">
    <location>
        <begin position="302"/>
        <end position="333"/>
    </location>
</feature>
<dbReference type="GO" id="GO:0006089">
    <property type="term" value="P:lactate metabolic process"/>
    <property type="evidence" value="ECO:0007669"/>
    <property type="project" value="InterPro"/>
</dbReference>
<dbReference type="RefSeq" id="WP_044005016.1">
    <property type="nucleotide sequence ID" value="NZ_CP007646.1"/>
</dbReference>
<dbReference type="EMBL" id="CP007646">
    <property type="protein sequence ID" value="AIR10781.1"/>
    <property type="molecule type" value="Genomic_DNA"/>
</dbReference>
<dbReference type="GO" id="GO:0046872">
    <property type="term" value="F:metal ion binding"/>
    <property type="evidence" value="ECO:0007669"/>
    <property type="project" value="UniProtKB-KW"/>
</dbReference>
<organism evidence="9 12">
    <name type="scientific">Ligilactobacillus salivarius</name>
    <dbReference type="NCBI Taxonomy" id="1624"/>
    <lineage>
        <taxon>Bacteria</taxon>
        <taxon>Bacillati</taxon>
        <taxon>Bacillota</taxon>
        <taxon>Bacilli</taxon>
        <taxon>Lactobacillales</taxon>
        <taxon>Lactobacillaceae</taxon>
        <taxon>Ligilactobacillus</taxon>
    </lineage>
</organism>
<reference evidence="11 14" key="2">
    <citation type="submission" date="2016-05" db="EMBL/GenBank/DDBJ databases">
        <authorList>
            <person name="Lee J.-Y."/>
            <person name="Kim E.B."/>
            <person name="Choi Y.-J."/>
        </authorList>
    </citation>
    <scope>NUCLEOTIDE SEQUENCE [LARGE SCALE GENOMIC DNA]</scope>
    <source>
        <strain evidence="11 14">KLA006</strain>
    </source>
</reference>
<dbReference type="EMBL" id="CP020858">
    <property type="protein sequence ID" value="ARU19110.1"/>
    <property type="molecule type" value="Genomic_DNA"/>
</dbReference>
<dbReference type="InterPro" id="IPR004452">
    <property type="entry name" value="LutB/LldF"/>
</dbReference>
<dbReference type="Proteomes" id="UP000029488">
    <property type="component" value="Chromosome"/>
</dbReference>
<dbReference type="InterPro" id="IPR017896">
    <property type="entry name" value="4Fe4S_Fe-S-bd"/>
</dbReference>
<evidence type="ECO:0000313" key="10">
    <source>
        <dbReference type="EMBL" id="ARU19110.1"/>
    </source>
</evidence>
<evidence type="ECO:0000313" key="9">
    <source>
        <dbReference type="EMBL" id="AIR10781.1"/>
    </source>
</evidence>
<keyword evidence="6" id="KW-0408">Iron</keyword>
<proteinExistence type="predicted"/>
<dbReference type="Pfam" id="PF02589">
    <property type="entry name" value="LUD_dom"/>
    <property type="match status" value="1"/>
</dbReference>
<dbReference type="GO" id="GO:0051539">
    <property type="term" value="F:4 iron, 4 sulfur cluster binding"/>
    <property type="evidence" value="ECO:0007669"/>
    <property type="project" value="UniProtKB-KW"/>
</dbReference>
<evidence type="ECO:0000256" key="5">
    <source>
        <dbReference type="ARBA" id="ARBA00022982"/>
    </source>
</evidence>
<evidence type="ECO:0000313" key="13">
    <source>
        <dbReference type="Proteomes" id="UP000195378"/>
    </source>
</evidence>
<dbReference type="InterPro" id="IPR003741">
    <property type="entry name" value="LUD_dom"/>
</dbReference>
<dbReference type="Proteomes" id="UP000195378">
    <property type="component" value="Chromosome"/>
</dbReference>
<keyword evidence="1" id="KW-0813">Transport</keyword>
<keyword evidence="2" id="KW-0004">4Fe-4S</keyword>
<evidence type="ECO:0000256" key="2">
    <source>
        <dbReference type="ARBA" id="ARBA00022485"/>
    </source>
</evidence>
<keyword evidence="3" id="KW-0479">Metal-binding</keyword>
<dbReference type="PANTHER" id="PTHR47153">
    <property type="entry name" value="LACTATE UTILIZATION PROTEIN B"/>
    <property type="match status" value="1"/>
</dbReference>
<evidence type="ECO:0000313" key="11">
    <source>
        <dbReference type="EMBL" id="PAY45442.1"/>
    </source>
</evidence>
<dbReference type="Gene3D" id="1.10.1060.10">
    <property type="entry name" value="Alpha-helical ferredoxin"/>
    <property type="match status" value="1"/>
</dbReference>
<reference evidence="10 13" key="3">
    <citation type="submission" date="2017-04" db="EMBL/GenBank/DDBJ databases">
        <title>Complete genome sequence of Lactobacillus salivarius ZLS006, a probiotic strain isolated from healthy piglet.</title>
        <authorList>
            <person name="Zhang D."/>
        </authorList>
    </citation>
    <scope>NUCLEOTIDE SEQUENCE [LARGE SCALE GENOMIC DNA]</scope>
    <source>
        <strain evidence="10 13">ZLS006</strain>
    </source>
</reference>
<keyword evidence="4" id="KW-0677">Repeat</keyword>
<evidence type="ECO:0000256" key="1">
    <source>
        <dbReference type="ARBA" id="ARBA00022448"/>
    </source>
</evidence>
<dbReference type="Gene3D" id="3.40.50.10420">
    <property type="entry name" value="NagB/RpiA/CoA transferase-like"/>
    <property type="match status" value="1"/>
</dbReference>
<dbReference type="InterPro" id="IPR024185">
    <property type="entry name" value="FTHF_cligase-like_sf"/>
</dbReference>
<dbReference type="Proteomes" id="UP000218139">
    <property type="component" value="Unassembled WGS sequence"/>
</dbReference>
<dbReference type="KEGG" id="lsj:LSJ_1108c"/>
<dbReference type="InterPro" id="IPR009051">
    <property type="entry name" value="Helical_ferredxn"/>
</dbReference>
<keyword evidence="7" id="KW-0411">Iron-sulfur</keyword>
<evidence type="ECO:0000256" key="6">
    <source>
        <dbReference type="ARBA" id="ARBA00023004"/>
    </source>
</evidence>
<protein>
    <submittedName>
        <fullName evidence="9">Iron-sulfur cluster-binding protein</fullName>
    </submittedName>
</protein>
<dbReference type="PROSITE" id="PS00198">
    <property type="entry name" value="4FE4S_FER_1"/>
    <property type="match status" value="2"/>
</dbReference>
<name>A0A089QIH9_9LACO</name>